<evidence type="ECO:0000313" key="2">
    <source>
        <dbReference type="EMBL" id="ETO21019.1"/>
    </source>
</evidence>
<dbReference type="Pfam" id="PF18143">
    <property type="entry name" value="HAD_SAK_2"/>
    <property type="match status" value="1"/>
</dbReference>
<accession>X6N5J9</accession>
<feature type="compositionally biased region" description="Polar residues" evidence="1">
    <location>
        <begin position="65"/>
        <end position="80"/>
    </location>
</feature>
<keyword evidence="3" id="KW-1185">Reference proteome</keyword>
<evidence type="ECO:0000313" key="3">
    <source>
        <dbReference type="Proteomes" id="UP000023152"/>
    </source>
</evidence>
<dbReference type="EMBL" id="ASPP01012015">
    <property type="protein sequence ID" value="ETO21019.1"/>
    <property type="molecule type" value="Genomic_DNA"/>
</dbReference>
<feature type="non-terminal residue" evidence="2">
    <location>
        <position position="1"/>
    </location>
</feature>
<name>X6N5J9_RETFI</name>
<proteinExistence type="predicted"/>
<gene>
    <name evidence="2" type="ORF">RFI_16185</name>
</gene>
<protein>
    <submittedName>
        <fullName evidence="2">Uncharacterized protein</fullName>
    </submittedName>
</protein>
<evidence type="ECO:0000256" key="1">
    <source>
        <dbReference type="SAM" id="MobiDB-lite"/>
    </source>
</evidence>
<dbReference type="Proteomes" id="UP000023152">
    <property type="component" value="Unassembled WGS sequence"/>
</dbReference>
<comment type="caution">
    <text evidence="2">The sequence shown here is derived from an EMBL/GenBank/DDBJ whole genome shotgun (WGS) entry which is preliminary data.</text>
</comment>
<sequence>WLGRLCGCSNNSWTSETPVTSGNINNRVSPDLANEKSTSVLQFLTIPAKYDIDENCDEDDLENDSGPTLSYSRSIGDSQPSMASTATTSSMVTKNEILTIAASPIAPLRSESIPSYSSESSDKTTFAFSSDYISTEHSSLPQQTNGTCNANTLRITSQKKKKSLKLLFLDIDGEHMLGMYCAHFFRNKKIQNVGVLCFSGHIISSVHLNRILQIMKKTQCKIVLSTTWRLQSHLKQRIFEAFAHAMANEVDSGLPCEKSKVHVVNVHEHIIGQTPDFKHLRPRAFEIMAFVDAVKTFPDVHLQDWVVIDDSNLFAPCVQDDVKRQMKEHFVRCNTNIGITEEIMETIIAKLNGHSNICCTNSRKDTC</sequence>
<reference evidence="2 3" key="1">
    <citation type="journal article" date="2013" name="Curr. Biol.">
        <title>The Genome of the Foraminiferan Reticulomyxa filosa.</title>
        <authorList>
            <person name="Glockner G."/>
            <person name="Hulsmann N."/>
            <person name="Schleicher M."/>
            <person name="Noegel A.A."/>
            <person name="Eichinger L."/>
            <person name="Gallinger C."/>
            <person name="Pawlowski J."/>
            <person name="Sierra R."/>
            <person name="Euteneuer U."/>
            <person name="Pillet L."/>
            <person name="Moustafa A."/>
            <person name="Platzer M."/>
            <person name="Groth M."/>
            <person name="Szafranski K."/>
            <person name="Schliwa M."/>
        </authorList>
    </citation>
    <scope>NUCLEOTIDE SEQUENCE [LARGE SCALE GENOMIC DNA]</scope>
</reference>
<dbReference type="OrthoDB" id="410307at2759"/>
<dbReference type="AlphaFoldDB" id="X6N5J9"/>
<organism evidence="2 3">
    <name type="scientific">Reticulomyxa filosa</name>
    <dbReference type="NCBI Taxonomy" id="46433"/>
    <lineage>
        <taxon>Eukaryota</taxon>
        <taxon>Sar</taxon>
        <taxon>Rhizaria</taxon>
        <taxon>Retaria</taxon>
        <taxon>Foraminifera</taxon>
        <taxon>Monothalamids</taxon>
        <taxon>Reticulomyxidae</taxon>
        <taxon>Reticulomyxa</taxon>
    </lineage>
</organism>
<feature type="region of interest" description="Disordered" evidence="1">
    <location>
        <begin position="55"/>
        <end position="87"/>
    </location>
</feature>